<evidence type="ECO:0000313" key="1">
    <source>
        <dbReference type="EMBL" id="KAG7356449.1"/>
    </source>
</evidence>
<keyword evidence="2" id="KW-1185">Reference proteome</keyword>
<dbReference type="Pfam" id="PF04827">
    <property type="entry name" value="Plant_tran"/>
    <property type="match status" value="1"/>
</dbReference>
<accession>A0A9K3L679</accession>
<evidence type="ECO:0000313" key="2">
    <source>
        <dbReference type="Proteomes" id="UP000693970"/>
    </source>
</evidence>
<dbReference type="InterPro" id="IPR006912">
    <property type="entry name" value="Harbinger_derived_prot"/>
</dbReference>
<dbReference type="EMBL" id="JAGRRH010000015">
    <property type="protein sequence ID" value="KAG7356449.1"/>
    <property type="molecule type" value="Genomic_DNA"/>
</dbReference>
<gene>
    <name evidence="1" type="ORF">IV203_001135</name>
</gene>
<organism evidence="1 2">
    <name type="scientific">Nitzschia inconspicua</name>
    <dbReference type="NCBI Taxonomy" id="303405"/>
    <lineage>
        <taxon>Eukaryota</taxon>
        <taxon>Sar</taxon>
        <taxon>Stramenopiles</taxon>
        <taxon>Ochrophyta</taxon>
        <taxon>Bacillariophyta</taxon>
        <taxon>Bacillariophyceae</taxon>
        <taxon>Bacillariophycidae</taxon>
        <taxon>Bacillariales</taxon>
        <taxon>Bacillariaceae</taxon>
        <taxon>Nitzschia</taxon>
    </lineage>
</organism>
<name>A0A9K3L679_9STRA</name>
<dbReference type="Proteomes" id="UP000693970">
    <property type="component" value="Unassembled WGS sequence"/>
</dbReference>
<dbReference type="PANTHER" id="PTHR47150">
    <property type="entry name" value="OS12G0169200 PROTEIN"/>
    <property type="match status" value="1"/>
</dbReference>
<protein>
    <submittedName>
        <fullName evidence="1">Plant transposon protein</fullName>
    </submittedName>
</protein>
<dbReference type="OrthoDB" id="42860at2759"/>
<comment type="caution">
    <text evidence="1">The sequence shown here is derived from an EMBL/GenBank/DDBJ whole genome shotgun (WGS) entry which is preliminary data.</text>
</comment>
<proteinExistence type="predicted"/>
<dbReference type="PANTHER" id="PTHR47150:SF5">
    <property type="entry name" value="OS07G0546750 PROTEIN"/>
    <property type="match status" value="1"/>
</dbReference>
<sequence>MTTPELVFYHKSPDPFGRPIASVEARLLLPLKTLAYGVPPHTFIDFFQMSKEMARDCCRAFDRAIQTLYMEEYLRVPTVEDLKGINKLHQHRYGVAGMIGSLDCSHTYWKNCPKAWQGSYIEKEKKATIVMEAVCDYHLWIWHVSYGYAGSLNDLNILNASPFLQAMTGWDLDKIEEEAGTVPYTISGEEFRKMFILVDGIYPKYSWFVKARPILLLDLEDISAKITSVLILHNMLVKDRVMDGDYRAAYMPAQHLEEDCNGVLHADQPNDLEEVQARHPNPGPPARVGTGALMRKCSAEQKGS</sequence>
<reference evidence="1" key="2">
    <citation type="submission" date="2021-04" db="EMBL/GenBank/DDBJ databases">
        <authorList>
            <person name="Podell S."/>
        </authorList>
    </citation>
    <scope>NUCLEOTIDE SEQUENCE</scope>
    <source>
        <strain evidence="1">Hildebrandi</strain>
    </source>
</reference>
<reference evidence="1" key="1">
    <citation type="journal article" date="2021" name="Sci. Rep.">
        <title>Diploid genomic architecture of Nitzschia inconspicua, an elite biomass production diatom.</title>
        <authorList>
            <person name="Oliver A."/>
            <person name="Podell S."/>
            <person name="Pinowska A."/>
            <person name="Traller J.C."/>
            <person name="Smith S.R."/>
            <person name="McClure R."/>
            <person name="Beliaev A."/>
            <person name="Bohutskyi P."/>
            <person name="Hill E.A."/>
            <person name="Rabines A."/>
            <person name="Zheng H."/>
            <person name="Allen L.Z."/>
            <person name="Kuo A."/>
            <person name="Grigoriev I.V."/>
            <person name="Allen A.E."/>
            <person name="Hazlebeck D."/>
            <person name="Allen E.E."/>
        </authorList>
    </citation>
    <scope>NUCLEOTIDE SEQUENCE</scope>
    <source>
        <strain evidence="1">Hildebrandi</strain>
    </source>
</reference>
<dbReference type="AlphaFoldDB" id="A0A9K3L679"/>